<proteinExistence type="predicted"/>
<protein>
    <submittedName>
        <fullName evidence="3">Uncharacterized protein</fullName>
    </submittedName>
</protein>
<feature type="region of interest" description="Disordered" evidence="2">
    <location>
        <begin position="254"/>
        <end position="365"/>
    </location>
</feature>
<organism evidence="3 4">
    <name type="scientific">Trametes cubensis</name>
    <dbReference type="NCBI Taxonomy" id="1111947"/>
    <lineage>
        <taxon>Eukaryota</taxon>
        <taxon>Fungi</taxon>
        <taxon>Dikarya</taxon>
        <taxon>Basidiomycota</taxon>
        <taxon>Agaricomycotina</taxon>
        <taxon>Agaricomycetes</taxon>
        <taxon>Polyporales</taxon>
        <taxon>Polyporaceae</taxon>
        <taxon>Trametes</taxon>
    </lineage>
</organism>
<comment type="caution">
    <text evidence="3">The sequence shown here is derived from an EMBL/GenBank/DDBJ whole genome shotgun (WGS) entry which is preliminary data.</text>
</comment>
<keyword evidence="4" id="KW-1185">Reference proteome</keyword>
<accession>A0AAD7TTK0</accession>
<evidence type="ECO:0000313" key="3">
    <source>
        <dbReference type="EMBL" id="KAJ8481870.1"/>
    </source>
</evidence>
<feature type="region of interest" description="Disordered" evidence="2">
    <location>
        <begin position="1"/>
        <end position="20"/>
    </location>
</feature>
<evidence type="ECO:0000256" key="2">
    <source>
        <dbReference type="SAM" id="MobiDB-lite"/>
    </source>
</evidence>
<dbReference type="Proteomes" id="UP001215151">
    <property type="component" value="Unassembled WGS sequence"/>
</dbReference>
<name>A0AAD7TTK0_9APHY</name>
<feature type="coiled-coil region" evidence="1">
    <location>
        <begin position="47"/>
        <end position="181"/>
    </location>
</feature>
<sequence>MNGIASDANTRQTAVHEAQRPVQVSQALTRGAQEISALFEKRTAALRAEYEAKINALAAEREALRAYGIANPEDAQALLDELDDLRQERDGHTQERAEWAKERDDLLRGLQEREAQCAELRKAQEALLQERAAYEQEVDRRVKAEYETKIQEIVAAKDAAVAGLEERIRMLEANQRNALQQSTSFDQIQSEPLDMPNSPPGSTVYPDMSSTISTISHGQSPMQVCTPSFMPVPLDVGAELDALFDSFLDVQVDEESTEAPQSSRSSTLTLQGRRSPPGAPSVAGAPVFGSTTSVPRSASGAARTRLVIRLPPAIKGRRSIKPPVTPPTAEEMKTLVHVPLQRNSSDESSSATSPSTGSSSNTFSP</sequence>
<feature type="compositionally biased region" description="Polar residues" evidence="2">
    <location>
        <begin position="258"/>
        <end position="272"/>
    </location>
</feature>
<dbReference type="AlphaFoldDB" id="A0AAD7TTK0"/>
<dbReference type="EMBL" id="JAPEVG010000127">
    <property type="protein sequence ID" value="KAJ8481870.1"/>
    <property type="molecule type" value="Genomic_DNA"/>
</dbReference>
<evidence type="ECO:0000313" key="4">
    <source>
        <dbReference type="Proteomes" id="UP001215151"/>
    </source>
</evidence>
<reference evidence="3" key="1">
    <citation type="submission" date="2022-11" db="EMBL/GenBank/DDBJ databases">
        <title>Genome Sequence of Cubamyces cubensis.</title>
        <authorList>
            <person name="Buettner E."/>
        </authorList>
    </citation>
    <scope>NUCLEOTIDE SEQUENCE</scope>
    <source>
        <strain evidence="3">MPL-01</strain>
    </source>
</reference>
<evidence type="ECO:0000256" key="1">
    <source>
        <dbReference type="SAM" id="Coils"/>
    </source>
</evidence>
<feature type="compositionally biased region" description="Low complexity" evidence="2">
    <location>
        <begin position="346"/>
        <end position="365"/>
    </location>
</feature>
<gene>
    <name evidence="3" type="ORF">ONZ51_g5722</name>
</gene>
<keyword evidence="1" id="KW-0175">Coiled coil</keyword>